<keyword evidence="3" id="KW-0808">Transferase</keyword>
<dbReference type="Pfam" id="PF00069">
    <property type="entry name" value="Pkinase"/>
    <property type="match status" value="1"/>
</dbReference>
<dbReference type="SUPFAM" id="SSF56112">
    <property type="entry name" value="Protein kinase-like (PK-like)"/>
    <property type="match status" value="1"/>
</dbReference>
<keyword evidence="3" id="KW-0430">Lectin</keyword>
<dbReference type="InterPro" id="IPR051343">
    <property type="entry name" value="G-type_lectin_kinases/EP1-like"/>
</dbReference>
<evidence type="ECO:0000313" key="4">
    <source>
        <dbReference type="Proteomes" id="UP000236291"/>
    </source>
</evidence>
<accession>A0A2K3L2N4</accession>
<keyword evidence="3" id="KW-0675">Receptor</keyword>
<dbReference type="PANTHER" id="PTHR47976">
    <property type="entry name" value="G-TYPE LECTIN S-RECEPTOR-LIKE SERINE/THREONINE-PROTEIN KINASE SD2-5"/>
    <property type="match status" value="1"/>
</dbReference>
<gene>
    <name evidence="3" type="ORF">L195_g028694</name>
</gene>
<keyword evidence="1" id="KW-0732">Signal</keyword>
<dbReference type="InterPro" id="IPR000719">
    <property type="entry name" value="Prot_kinase_dom"/>
</dbReference>
<dbReference type="GO" id="GO:0005524">
    <property type="term" value="F:ATP binding"/>
    <property type="evidence" value="ECO:0007669"/>
    <property type="project" value="InterPro"/>
</dbReference>
<keyword evidence="3" id="KW-0418">Kinase</keyword>
<proteinExistence type="predicted"/>
<dbReference type="STRING" id="57577.A0A2K3L2N4"/>
<dbReference type="Gene3D" id="1.10.510.10">
    <property type="entry name" value="Transferase(Phosphotransferase) domain 1"/>
    <property type="match status" value="1"/>
</dbReference>
<evidence type="ECO:0000259" key="2">
    <source>
        <dbReference type="PROSITE" id="PS50011"/>
    </source>
</evidence>
<dbReference type="PANTHER" id="PTHR47976:SF27">
    <property type="entry name" value="RECEPTOR-LIKE SERINE_THREONINE-PROTEIN KINASE"/>
    <property type="match status" value="1"/>
</dbReference>
<dbReference type="AlphaFoldDB" id="A0A2K3L2N4"/>
<dbReference type="PROSITE" id="PS50011">
    <property type="entry name" value="PROTEIN_KINASE_DOM"/>
    <property type="match status" value="1"/>
</dbReference>
<evidence type="ECO:0000256" key="1">
    <source>
        <dbReference type="ARBA" id="ARBA00022729"/>
    </source>
</evidence>
<dbReference type="GO" id="GO:0004672">
    <property type="term" value="F:protein kinase activity"/>
    <property type="evidence" value="ECO:0007669"/>
    <property type="project" value="InterPro"/>
</dbReference>
<reference evidence="3 4" key="2">
    <citation type="journal article" date="2017" name="Front. Plant Sci.">
        <title>Gene Classification and Mining of Molecular Markers Useful in Red Clover (Trifolium pratense) Breeding.</title>
        <authorList>
            <person name="Istvanek J."/>
            <person name="Dluhosova J."/>
            <person name="Dluhos P."/>
            <person name="Patkova L."/>
            <person name="Nedelnik J."/>
            <person name="Repkova J."/>
        </authorList>
    </citation>
    <scope>NUCLEOTIDE SEQUENCE [LARGE SCALE GENOMIC DNA]</scope>
    <source>
        <strain evidence="4">cv. Tatra</strain>
        <tissue evidence="3">Young leaves</tissue>
    </source>
</reference>
<evidence type="ECO:0000313" key="3">
    <source>
        <dbReference type="EMBL" id="PNX72798.1"/>
    </source>
</evidence>
<organism evidence="3 4">
    <name type="scientific">Trifolium pratense</name>
    <name type="common">Red clover</name>
    <dbReference type="NCBI Taxonomy" id="57577"/>
    <lineage>
        <taxon>Eukaryota</taxon>
        <taxon>Viridiplantae</taxon>
        <taxon>Streptophyta</taxon>
        <taxon>Embryophyta</taxon>
        <taxon>Tracheophyta</taxon>
        <taxon>Spermatophyta</taxon>
        <taxon>Magnoliopsida</taxon>
        <taxon>eudicotyledons</taxon>
        <taxon>Gunneridae</taxon>
        <taxon>Pentapetalae</taxon>
        <taxon>rosids</taxon>
        <taxon>fabids</taxon>
        <taxon>Fabales</taxon>
        <taxon>Fabaceae</taxon>
        <taxon>Papilionoideae</taxon>
        <taxon>50 kb inversion clade</taxon>
        <taxon>NPAAA clade</taxon>
        <taxon>Hologalegina</taxon>
        <taxon>IRL clade</taxon>
        <taxon>Trifolieae</taxon>
        <taxon>Trifolium</taxon>
    </lineage>
</organism>
<dbReference type="Proteomes" id="UP000236291">
    <property type="component" value="Unassembled WGS sequence"/>
</dbReference>
<dbReference type="EMBL" id="ASHM01025120">
    <property type="protein sequence ID" value="PNX72798.1"/>
    <property type="molecule type" value="Genomic_DNA"/>
</dbReference>
<protein>
    <submittedName>
        <fullName evidence="3">G-type lectin S-receptor-like serine/threonine-protein kinase</fullName>
    </submittedName>
</protein>
<reference evidence="3 4" key="1">
    <citation type="journal article" date="2014" name="Am. J. Bot.">
        <title>Genome assembly and annotation for red clover (Trifolium pratense; Fabaceae).</title>
        <authorList>
            <person name="Istvanek J."/>
            <person name="Jaros M."/>
            <person name="Krenek A."/>
            <person name="Repkova J."/>
        </authorList>
    </citation>
    <scope>NUCLEOTIDE SEQUENCE [LARGE SCALE GENOMIC DNA]</scope>
    <source>
        <strain evidence="4">cv. Tatra</strain>
        <tissue evidence="3">Young leaves</tissue>
    </source>
</reference>
<feature type="domain" description="Protein kinase" evidence="2">
    <location>
        <begin position="1"/>
        <end position="113"/>
    </location>
</feature>
<name>A0A2K3L2N4_TRIPR</name>
<comment type="caution">
    <text evidence="3">The sequence shown here is derived from an EMBL/GenBank/DDBJ whole genome shotgun (WGS) entry which is preliminary data.</text>
</comment>
<sequence>MPDQTRTFTVIRGTRGYMAPELNKNTPISLKADIYSYGIMLLEILCCRRNLDVTVLEPEEILLSGWAYKVFVAGEVSKLVPWEVIDKDVLENMVKDLRWHFGVSKMTLFSGQQ</sequence>
<dbReference type="InterPro" id="IPR011009">
    <property type="entry name" value="Kinase-like_dom_sf"/>
</dbReference>
<dbReference type="GO" id="GO:0030246">
    <property type="term" value="F:carbohydrate binding"/>
    <property type="evidence" value="ECO:0007669"/>
    <property type="project" value="UniProtKB-KW"/>
</dbReference>